<gene>
    <name evidence="1" type="ORF">GSPATT00038268001</name>
</gene>
<evidence type="ECO:0000313" key="2">
    <source>
        <dbReference type="Proteomes" id="UP000000600"/>
    </source>
</evidence>
<dbReference type="AlphaFoldDB" id="A0CGA6"/>
<keyword evidence="2" id="KW-1185">Reference proteome</keyword>
<dbReference type="HOGENOM" id="CLU_2202130_0_0_1"/>
<name>A0CGA6_PARTE</name>
<evidence type="ECO:0000313" key="1">
    <source>
        <dbReference type="EMBL" id="CAK69823.1"/>
    </source>
</evidence>
<dbReference type="EMBL" id="CT868073">
    <property type="protein sequence ID" value="CAK69823.1"/>
    <property type="molecule type" value="Genomic_DNA"/>
</dbReference>
<sequence>MNIFSFYYFDASKKYVCAKTIELVFMEQILAQDNITFVEQVLLHIRDTLLKVSQSIKSRKLMVSVFYLRNSVYIMIPKECHKISEFRDFWFLLVWRTMLLIYVYQNLV</sequence>
<dbReference type="Proteomes" id="UP000000600">
    <property type="component" value="Unassembled WGS sequence"/>
</dbReference>
<dbReference type="GeneID" id="5023005"/>
<accession>A0CGA6</accession>
<organism evidence="1 2">
    <name type="scientific">Paramecium tetraurelia</name>
    <dbReference type="NCBI Taxonomy" id="5888"/>
    <lineage>
        <taxon>Eukaryota</taxon>
        <taxon>Sar</taxon>
        <taxon>Alveolata</taxon>
        <taxon>Ciliophora</taxon>
        <taxon>Intramacronucleata</taxon>
        <taxon>Oligohymenophorea</taxon>
        <taxon>Peniculida</taxon>
        <taxon>Parameciidae</taxon>
        <taxon>Paramecium</taxon>
    </lineage>
</organism>
<dbReference type="KEGG" id="ptm:GSPATT00038268001"/>
<reference evidence="1 2" key="1">
    <citation type="journal article" date="2006" name="Nature">
        <title>Global trends of whole-genome duplications revealed by the ciliate Paramecium tetraurelia.</title>
        <authorList>
            <consortium name="Genoscope"/>
            <person name="Aury J.-M."/>
            <person name="Jaillon O."/>
            <person name="Duret L."/>
            <person name="Noel B."/>
            <person name="Jubin C."/>
            <person name="Porcel B.M."/>
            <person name="Segurens B."/>
            <person name="Daubin V."/>
            <person name="Anthouard V."/>
            <person name="Aiach N."/>
            <person name="Arnaiz O."/>
            <person name="Billaut A."/>
            <person name="Beisson J."/>
            <person name="Blanc I."/>
            <person name="Bouhouche K."/>
            <person name="Camara F."/>
            <person name="Duharcourt S."/>
            <person name="Guigo R."/>
            <person name="Gogendeau D."/>
            <person name="Katinka M."/>
            <person name="Keller A.-M."/>
            <person name="Kissmehl R."/>
            <person name="Klotz C."/>
            <person name="Koll F."/>
            <person name="Le Moue A."/>
            <person name="Lepere C."/>
            <person name="Malinsky S."/>
            <person name="Nowacki M."/>
            <person name="Nowak J.K."/>
            <person name="Plattner H."/>
            <person name="Poulain J."/>
            <person name="Ruiz F."/>
            <person name="Serrano V."/>
            <person name="Zagulski M."/>
            <person name="Dessen P."/>
            <person name="Betermier M."/>
            <person name="Weissenbach J."/>
            <person name="Scarpelli C."/>
            <person name="Schachter V."/>
            <person name="Sperling L."/>
            <person name="Meyer E."/>
            <person name="Cohen J."/>
            <person name="Wincker P."/>
        </authorList>
    </citation>
    <scope>NUCLEOTIDE SEQUENCE [LARGE SCALE GENOMIC DNA]</scope>
    <source>
        <strain evidence="1 2">Stock d4-2</strain>
    </source>
</reference>
<proteinExistence type="predicted"/>
<dbReference type="RefSeq" id="XP_001437220.1">
    <property type="nucleotide sequence ID" value="XM_001437183.1"/>
</dbReference>
<protein>
    <submittedName>
        <fullName evidence="1">Uncharacterized protein</fullName>
    </submittedName>
</protein>
<dbReference type="InParanoid" id="A0CGA6"/>